<reference evidence="1" key="1">
    <citation type="submission" date="2016-10" db="EMBL/GenBank/DDBJ databases">
        <title>Sequence of Gallionella enrichment culture.</title>
        <authorList>
            <person name="Poehlein A."/>
            <person name="Muehling M."/>
            <person name="Daniel R."/>
        </authorList>
    </citation>
    <scope>NUCLEOTIDE SEQUENCE</scope>
</reference>
<accession>A0A1J5RGE4</accession>
<sequence length="165" mass="19539">MQTVNLRSFKQKVRHNKAAFKRFLTKLEKNPTKGLHKRVEEIDAEVWKETDCLTCANCCKTMTPTFTTKDIKRIAAHFGITPQEFKDKWLEFDKKEGDWMNTNQPCQFLNLKDNKCSIYDVRPADCAGFPHLTKKKMVDYIHVHKQNIEYCPATYKMVERMMERL</sequence>
<dbReference type="PANTHER" id="PTHR35866:SF1">
    <property type="entry name" value="YKGJ FAMILY CYSTEINE CLUSTER PROTEIN"/>
    <property type="match status" value="1"/>
</dbReference>
<protein>
    <submittedName>
        <fullName evidence="1">Flagellin N-methylase</fullName>
    </submittedName>
</protein>
<dbReference type="AlphaFoldDB" id="A0A1J5RGE4"/>
<keyword evidence="1" id="KW-0969">Cilium</keyword>
<dbReference type="EMBL" id="MLJW01000172">
    <property type="protein sequence ID" value="OIQ95184.1"/>
    <property type="molecule type" value="Genomic_DNA"/>
</dbReference>
<comment type="caution">
    <text evidence="1">The sequence shown here is derived from an EMBL/GenBank/DDBJ whole genome shotgun (WGS) entry which is preliminary data.</text>
</comment>
<dbReference type="InterPro" id="IPR005358">
    <property type="entry name" value="Puta_zinc/iron-chelating_dom"/>
</dbReference>
<dbReference type="GO" id="GO:0032259">
    <property type="term" value="P:methylation"/>
    <property type="evidence" value="ECO:0007669"/>
    <property type="project" value="UniProtKB-KW"/>
</dbReference>
<proteinExistence type="predicted"/>
<keyword evidence="1" id="KW-0489">Methyltransferase</keyword>
<keyword evidence="1" id="KW-0808">Transferase</keyword>
<dbReference type="PANTHER" id="PTHR35866">
    <property type="entry name" value="PUTATIVE-RELATED"/>
    <property type="match status" value="1"/>
</dbReference>
<organism evidence="1">
    <name type="scientific">mine drainage metagenome</name>
    <dbReference type="NCBI Taxonomy" id="410659"/>
    <lineage>
        <taxon>unclassified sequences</taxon>
        <taxon>metagenomes</taxon>
        <taxon>ecological metagenomes</taxon>
    </lineage>
</organism>
<name>A0A1J5RGE4_9ZZZZ</name>
<keyword evidence="1" id="KW-0966">Cell projection</keyword>
<evidence type="ECO:0000313" key="1">
    <source>
        <dbReference type="EMBL" id="OIQ95184.1"/>
    </source>
</evidence>
<gene>
    <name evidence="1" type="ORF">GALL_228820</name>
</gene>
<dbReference type="Pfam" id="PF03692">
    <property type="entry name" value="CxxCxxCC"/>
    <property type="match status" value="1"/>
</dbReference>
<dbReference type="GO" id="GO:0008168">
    <property type="term" value="F:methyltransferase activity"/>
    <property type="evidence" value="ECO:0007669"/>
    <property type="project" value="UniProtKB-KW"/>
</dbReference>
<keyword evidence="1" id="KW-0282">Flagellum</keyword>